<dbReference type="AlphaFoldDB" id="A0A413T632"/>
<dbReference type="CDD" id="cd00093">
    <property type="entry name" value="HTH_XRE"/>
    <property type="match status" value="1"/>
</dbReference>
<dbReference type="SUPFAM" id="SSF47413">
    <property type="entry name" value="lambda repressor-like DNA-binding domains"/>
    <property type="match status" value="1"/>
</dbReference>
<protein>
    <submittedName>
        <fullName evidence="3">XRE family transcriptional regulator</fullName>
    </submittedName>
</protein>
<name>A0A413T632_9FIRM</name>
<keyword evidence="1" id="KW-0238">DNA-binding</keyword>
<dbReference type="SMART" id="SM00530">
    <property type="entry name" value="HTH_XRE"/>
    <property type="match status" value="1"/>
</dbReference>
<dbReference type="PROSITE" id="PS50943">
    <property type="entry name" value="HTH_CROC1"/>
    <property type="match status" value="1"/>
</dbReference>
<dbReference type="PANTHER" id="PTHR46558">
    <property type="entry name" value="TRACRIPTIONAL REGULATORY PROTEIN-RELATED-RELATED"/>
    <property type="match status" value="1"/>
</dbReference>
<dbReference type="Pfam" id="PF01381">
    <property type="entry name" value="HTH_3"/>
    <property type="match status" value="1"/>
</dbReference>
<evidence type="ECO:0000313" key="4">
    <source>
        <dbReference type="Proteomes" id="UP000285740"/>
    </source>
</evidence>
<dbReference type="Gene3D" id="1.10.260.40">
    <property type="entry name" value="lambda repressor-like DNA-binding domains"/>
    <property type="match status" value="1"/>
</dbReference>
<accession>A0A413T632</accession>
<dbReference type="GO" id="GO:0003677">
    <property type="term" value="F:DNA binding"/>
    <property type="evidence" value="ECO:0007669"/>
    <property type="project" value="UniProtKB-KW"/>
</dbReference>
<comment type="caution">
    <text evidence="3">The sequence shown here is derived from an EMBL/GenBank/DDBJ whole genome shotgun (WGS) entry which is preliminary data.</text>
</comment>
<evidence type="ECO:0000313" key="3">
    <source>
        <dbReference type="EMBL" id="RHA79791.1"/>
    </source>
</evidence>
<organism evidence="3 4">
    <name type="scientific">Eubacterium ventriosum</name>
    <dbReference type="NCBI Taxonomy" id="39496"/>
    <lineage>
        <taxon>Bacteria</taxon>
        <taxon>Bacillati</taxon>
        <taxon>Bacillota</taxon>
        <taxon>Clostridia</taxon>
        <taxon>Eubacteriales</taxon>
        <taxon>Eubacteriaceae</taxon>
        <taxon>Eubacterium</taxon>
    </lineage>
</organism>
<evidence type="ECO:0000259" key="2">
    <source>
        <dbReference type="PROSITE" id="PS50943"/>
    </source>
</evidence>
<evidence type="ECO:0000256" key="1">
    <source>
        <dbReference type="ARBA" id="ARBA00023125"/>
    </source>
</evidence>
<dbReference type="InterPro" id="IPR010982">
    <property type="entry name" value="Lambda_DNA-bd_dom_sf"/>
</dbReference>
<dbReference type="RefSeq" id="WP_118030557.1">
    <property type="nucleotide sequence ID" value="NZ_QSFV01000023.1"/>
</dbReference>
<dbReference type="EMBL" id="QSFV01000023">
    <property type="protein sequence ID" value="RHA79791.1"/>
    <property type="molecule type" value="Genomic_DNA"/>
</dbReference>
<proteinExistence type="predicted"/>
<gene>
    <name evidence="3" type="ORF">DW918_07525</name>
</gene>
<sequence length="121" mass="14149">MKIDIMKSGSDPIRKDYYDSDKVGNRLQESREESKLTQEKAAEKLDIHINTLARYEHGATIPSEVLKKMCIIYQKSADYLIGNTNDNYYDVQIMRLLEQNDMKTNKAIYEIVERIMKIRVA</sequence>
<dbReference type="Proteomes" id="UP000285740">
    <property type="component" value="Unassembled WGS sequence"/>
</dbReference>
<reference evidence="3 4" key="1">
    <citation type="submission" date="2018-08" db="EMBL/GenBank/DDBJ databases">
        <title>A genome reference for cultivated species of the human gut microbiota.</title>
        <authorList>
            <person name="Zou Y."/>
            <person name="Xue W."/>
            <person name="Luo G."/>
        </authorList>
    </citation>
    <scope>NUCLEOTIDE SEQUENCE [LARGE SCALE GENOMIC DNA]</scope>
    <source>
        <strain evidence="3 4">AM42-30</strain>
    </source>
</reference>
<dbReference type="InterPro" id="IPR001387">
    <property type="entry name" value="Cro/C1-type_HTH"/>
</dbReference>
<feature type="domain" description="HTH cro/C1-type" evidence="2">
    <location>
        <begin position="27"/>
        <end position="80"/>
    </location>
</feature>
<dbReference type="PANTHER" id="PTHR46558:SF4">
    <property type="entry name" value="DNA-BIDING PHAGE PROTEIN"/>
    <property type="match status" value="1"/>
</dbReference>